<keyword evidence="6" id="KW-0349">Heme</keyword>
<dbReference type="OrthoDB" id="1844152at2759"/>
<keyword evidence="7" id="KW-1133">Transmembrane helix</keyword>
<evidence type="ECO:0000313" key="9">
    <source>
        <dbReference type="Proteomes" id="UP000070700"/>
    </source>
</evidence>
<proteinExistence type="inferred from homology"/>
<dbReference type="GO" id="GO:0004497">
    <property type="term" value="F:monooxygenase activity"/>
    <property type="evidence" value="ECO:0007669"/>
    <property type="project" value="InterPro"/>
</dbReference>
<accession>A0A194XFZ1</accession>
<dbReference type="InParanoid" id="A0A194XFZ1"/>
<dbReference type="Pfam" id="PF00067">
    <property type="entry name" value="p450"/>
    <property type="match status" value="1"/>
</dbReference>
<dbReference type="Proteomes" id="UP000070700">
    <property type="component" value="Unassembled WGS sequence"/>
</dbReference>
<evidence type="ECO:0000256" key="2">
    <source>
        <dbReference type="ARBA" id="ARBA00010617"/>
    </source>
</evidence>
<dbReference type="Gene3D" id="1.10.630.10">
    <property type="entry name" value="Cytochrome P450"/>
    <property type="match status" value="1"/>
</dbReference>
<dbReference type="PANTHER" id="PTHR46206:SF7">
    <property type="entry name" value="P450, PUTATIVE (EUROFUNG)-RELATED"/>
    <property type="match status" value="1"/>
</dbReference>
<keyword evidence="5 6" id="KW-0408">Iron</keyword>
<dbReference type="InterPro" id="IPR002403">
    <property type="entry name" value="Cyt_P450_E_grp-IV"/>
</dbReference>
<dbReference type="GeneID" id="28828011"/>
<dbReference type="PRINTS" id="PR00465">
    <property type="entry name" value="EP450IV"/>
</dbReference>
<evidence type="ECO:0000256" key="7">
    <source>
        <dbReference type="SAM" id="Phobius"/>
    </source>
</evidence>
<protein>
    <submittedName>
        <fullName evidence="8">Cytochrome P450</fullName>
    </submittedName>
</protein>
<keyword evidence="3 6" id="KW-0479">Metal-binding</keyword>
<keyword evidence="9" id="KW-1185">Reference proteome</keyword>
<dbReference type="CDD" id="cd11041">
    <property type="entry name" value="CYP503A1-like"/>
    <property type="match status" value="1"/>
</dbReference>
<dbReference type="GO" id="GO:0016705">
    <property type="term" value="F:oxidoreductase activity, acting on paired donors, with incorporation or reduction of molecular oxygen"/>
    <property type="evidence" value="ECO:0007669"/>
    <property type="project" value="InterPro"/>
</dbReference>
<dbReference type="KEGG" id="psco:LY89DRAFT_716713"/>
<keyword evidence="4" id="KW-0560">Oxidoreductase</keyword>
<dbReference type="SUPFAM" id="SSF48264">
    <property type="entry name" value="Cytochrome P450"/>
    <property type="match status" value="1"/>
</dbReference>
<keyword evidence="7" id="KW-0812">Transmembrane</keyword>
<dbReference type="GO" id="GO:0005506">
    <property type="term" value="F:iron ion binding"/>
    <property type="evidence" value="ECO:0007669"/>
    <property type="project" value="InterPro"/>
</dbReference>
<organism evidence="8 9">
    <name type="scientific">Mollisia scopiformis</name>
    <name type="common">Conifer needle endophyte fungus</name>
    <name type="synonym">Phialocephala scopiformis</name>
    <dbReference type="NCBI Taxonomy" id="149040"/>
    <lineage>
        <taxon>Eukaryota</taxon>
        <taxon>Fungi</taxon>
        <taxon>Dikarya</taxon>
        <taxon>Ascomycota</taxon>
        <taxon>Pezizomycotina</taxon>
        <taxon>Leotiomycetes</taxon>
        <taxon>Helotiales</taxon>
        <taxon>Mollisiaceae</taxon>
        <taxon>Mollisia</taxon>
    </lineage>
</organism>
<feature type="transmembrane region" description="Helical" evidence="7">
    <location>
        <begin position="6"/>
        <end position="23"/>
    </location>
</feature>
<dbReference type="InterPro" id="IPR036396">
    <property type="entry name" value="Cyt_P450_sf"/>
</dbReference>
<dbReference type="EMBL" id="KQ947411">
    <property type="protein sequence ID" value="KUJ19115.1"/>
    <property type="molecule type" value="Genomic_DNA"/>
</dbReference>
<gene>
    <name evidence="8" type="ORF">LY89DRAFT_716713</name>
</gene>
<evidence type="ECO:0000256" key="6">
    <source>
        <dbReference type="PIRSR" id="PIRSR602403-1"/>
    </source>
</evidence>
<sequence length="496" mass="56722">MEDLLSQSPFLLFFTCIVAFGIWRFSTIFTSSRAAFPRIGPAPDAADNKRFVTESFQMIQEGYSKYKNGIYKLWTLDMDRFIISHKYMSELNKVPRSSVRLTTSERYEYTGMDICEETNLQYEVCAGSLTRNIGSLAQTSYNEILFALNKKLKAVSNDDGSYSIPLFTSLIDLVTSSTARVFVGPDLCRNPEWLSTATGHTMAVQKAGEELLTFPAIVRPVVVHFLKSYRQLRSSASVAKRLLLPEIEKRAQNNNEKGQYQDMLQWLIDTAQGRDTEPERLVKMMLFLNMAAIHTTAITATNVFLDLCARPDCIDMLREEILQTVKEDGGIKTSTLPKLKKLDSFMRESRRLNTMGFLTFQRRLMVPLTLSSGATIPRNSYISMAYQPILRDPAYYASPLTFDPLRFYNLRQKEGEEEKHQFASVDASEPLWTFGKFSCPGRHWATAQIKLLVMVFLLEFEISYPDEQTERPENKIMGTKIMPSVAQKIVLRRRES</sequence>
<dbReference type="RefSeq" id="XP_018073470.1">
    <property type="nucleotide sequence ID" value="XM_018218285.1"/>
</dbReference>
<feature type="binding site" description="axial binding residue" evidence="6">
    <location>
        <position position="439"/>
    </location>
    <ligand>
        <name>heme</name>
        <dbReference type="ChEBI" id="CHEBI:30413"/>
    </ligand>
    <ligandPart>
        <name>Fe</name>
        <dbReference type="ChEBI" id="CHEBI:18248"/>
    </ligandPart>
</feature>
<evidence type="ECO:0000256" key="4">
    <source>
        <dbReference type="ARBA" id="ARBA00023002"/>
    </source>
</evidence>
<comment type="cofactor">
    <cofactor evidence="1 6">
        <name>heme</name>
        <dbReference type="ChEBI" id="CHEBI:30413"/>
    </cofactor>
</comment>
<dbReference type="PANTHER" id="PTHR46206">
    <property type="entry name" value="CYTOCHROME P450"/>
    <property type="match status" value="1"/>
</dbReference>
<evidence type="ECO:0000256" key="1">
    <source>
        <dbReference type="ARBA" id="ARBA00001971"/>
    </source>
</evidence>
<evidence type="ECO:0000313" key="8">
    <source>
        <dbReference type="EMBL" id="KUJ19115.1"/>
    </source>
</evidence>
<dbReference type="GO" id="GO:0020037">
    <property type="term" value="F:heme binding"/>
    <property type="evidence" value="ECO:0007669"/>
    <property type="project" value="InterPro"/>
</dbReference>
<keyword evidence="7" id="KW-0472">Membrane</keyword>
<reference evidence="8 9" key="1">
    <citation type="submission" date="2015-10" db="EMBL/GenBank/DDBJ databases">
        <title>Full genome of DAOMC 229536 Phialocephala scopiformis, a fungal endophyte of spruce producing the potent anti-insectan compound rugulosin.</title>
        <authorList>
            <consortium name="DOE Joint Genome Institute"/>
            <person name="Walker A.K."/>
            <person name="Frasz S.L."/>
            <person name="Seifert K.A."/>
            <person name="Miller J.D."/>
            <person name="Mondo S.J."/>
            <person name="Labutti K."/>
            <person name="Lipzen A."/>
            <person name="Dockter R."/>
            <person name="Kennedy M."/>
            <person name="Grigoriev I.V."/>
            <person name="Spatafora J.W."/>
        </authorList>
    </citation>
    <scope>NUCLEOTIDE SEQUENCE [LARGE SCALE GENOMIC DNA]</scope>
    <source>
        <strain evidence="8 9">CBS 120377</strain>
    </source>
</reference>
<name>A0A194XFZ1_MOLSC</name>
<dbReference type="AlphaFoldDB" id="A0A194XFZ1"/>
<dbReference type="InterPro" id="IPR001128">
    <property type="entry name" value="Cyt_P450"/>
</dbReference>
<evidence type="ECO:0000256" key="5">
    <source>
        <dbReference type="ARBA" id="ARBA00023004"/>
    </source>
</evidence>
<evidence type="ECO:0000256" key="3">
    <source>
        <dbReference type="ARBA" id="ARBA00022723"/>
    </source>
</evidence>
<comment type="similarity">
    <text evidence="2">Belongs to the cytochrome P450 family.</text>
</comment>